<proteinExistence type="predicted"/>
<comment type="caution">
    <text evidence="8">The sequence shown here is derived from an EMBL/GenBank/DDBJ whole genome shotgun (WGS) entry which is preliminary data.</text>
</comment>
<evidence type="ECO:0000313" key="8">
    <source>
        <dbReference type="EMBL" id="MBY8888881.1"/>
    </source>
</evidence>
<dbReference type="Proteomes" id="UP001198565">
    <property type="component" value="Unassembled WGS sequence"/>
</dbReference>
<reference evidence="8 9" key="1">
    <citation type="submission" date="2021-08" db="EMBL/GenBank/DDBJ databases">
        <title>Streptomyces sp. PTM05 isolated from lichen.</title>
        <authorList>
            <person name="Somphong A."/>
            <person name="Phongsopitanun W."/>
            <person name="Tanasupawat S."/>
        </authorList>
    </citation>
    <scope>NUCLEOTIDE SEQUENCE [LARGE SCALE GENOMIC DNA]</scope>
    <source>
        <strain evidence="8 9">Ptm05</strain>
    </source>
</reference>
<gene>
    <name evidence="8" type="ORF">K7472_29140</name>
</gene>
<keyword evidence="3 6" id="KW-1133">Transmembrane helix</keyword>
<evidence type="ECO:0000256" key="4">
    <source>
        <dbReference type="ARBA" id="ARBA00023136"/>
    </source>
</evidence>
<keyword evidence="9" id="KW-1185">Reference proteome</keyword>
<evidence type="ECO:0000259" key="7">
    <source>
        <dbReference type="PROSITE" id="PS50850"/>
    </source>
</evidence>
<dbReference type="EMBL" id="JAINVZ010000030">
    <property type="protein sequence ID" value="MBY8888881.1"/>
    <property type="molecule type" value="Genomic_DNA"/>
</dbReference>
<evidence type="ECO:0000256" key="6">
    <source>
        <dbReference type="SAM" id="Phobius"/>
    </source>
</evidence>
<dbReference type="PANTHER" id="PTHR23518:SF2">
    <property type="entry name" value="MAJOR FACILITATOR SUPERFAMILY TRANSPORTER"/>
    <property type="match status" value="1"/>
</dbReference>
<feature type="region of interest" description="Disordered" evidence="5">
    <location>
        <begin position="1"/>
        <end position="26"/>
    </location>
</feature>
<dbReference type="RefSeq" id="WP_222981690.1">
    <property type="nucleotide sequence ID" value="NZ_JAINVZ010000030.1"/>
</dbReference>
<organism evidence="8 9">
    <name type="scientific">Streptantibioticus parmotrematis</name>
    <dbReference type="NCBI Taxonomy" id="2873249"/>
    <lineage>
        <taxon>Bacteria</taxon>
        <taxon>Bacillati</taxon>
        <taxon>Actinomycetota</taxon>
        <taxon>Actinomycetes</taxon>
        <taxon>Kitasatosporales</taxon>
        <taxon>Streptomycetaceae</taxon>
        <taxon>Streptantibioticus</taxon>
    </lineage>
</organism>
<evidence type="ECO:0000256" key="1">
    <source>
        <dbReference type="ARBA" id="ARBA00004651"/>
    </source>
</evidence>
<feature type="transmembrane region" description="Helical" evidence="6">
    <location>
        <begin position="398"/>
        <end position="417"/>
    </location>
</feature>
<evidence type="ECO:0000256" key="2">
    <source>
        <dbReference type="ARBA" id="ARBA00022692"/>
    </source>
</evidence>
<dbReference type="PANTHER" id="PTHR23518">
    <property type="entry name" value="C-METHYLTRANSFERASE"/>
    <property type="match status" value="1"/>
</dbReference>
<keyword evidence="2 6" id="KW-0812">Transmembrane</keyword>
<evidence type="ECO:0000256" key="5">
    <source>
        <dbReference type="SAM" id="MobiDB-lite"/>
    </source>
</evidence>
<keyword evidence="4 6" id="KW-0472">Membrane</keyword>
<evidence type="ECO:0000256" key="3">
    <source>
        <dbReference type="ARBA" id="ARBA00022989"/>
    </source>
</evidence>
<feature type="transmembrane region" description="Helical" evidence="6">
    <location>
        <begin position="307"/>
        <end position="323"/>
    </location>
</feature>
<dbReference type="PROSITE" id="PS50850">
    <property type="entry name" value="MFS"/>
    <property type="match status" value="1"/>
</dbReference>
<feature type="domain" description="Major facilitator superfamily (MFS) profile" evidence="7">
    <location>
        <begin position="31"/>
        <end position="420"/>
    </location>
</feature>
<dbReference type="Gene3D" id="1.20.1250.20">
    <property type="entry name" value="MFS general substrate transporter like domains"/>
    <property type="match status" value="1"/>
</dbReference>
<feature type="transmembrane region" description="Helical" evidence="6">
    <location>
        <begin position="272"/>
        <end position="295"/>
    </location>
</feature>
<dbReference type="InterPro" id="IPR020846">
    <property type="entry name" value="MFS_dom"/>
</dbReference>
<protein>
    <submittedName>
        <fullName evidence="8">MFS transporter</fullName>
    </submittedName>
</protein>
<dbReference type="InterPro" id="IPR036259">
    <property type="entry name" value="MFS_trans_sf"/>
</dbReference>
<name>A0ABS7R085_9ACTN</name>
<dbReference type="CDD" id="cd17370">
    <property type="entry name" value="MFS_MJ1317_like"/>
    <property type="match status" value="1"/>
</dbReference>
<sequence>MSESPTPPGERDADGPDTGAPDGDGRWLTKGVAGVGLASFFSDSGHEIATAALPGFLSSTLHAGAGVLGVIEGLSDALTGLTKLAGGPLADRPRRRAALARGGYLVTALATGAIGAATAVWQVAVLRALAWGSRGVRSPSRDALLASLAPRHAYGRAFGVERAGDNLGAVAGPLLAALLVSLIGVRHAMYCAAGPGLLAAVSITFAAREARRTYADADNRARVRYDVAALRRAGIARPLVPIAMFEMGNAATTLLILRATELLHTGTRSATAAASLAIVVYAAHNAFAALVAYLAGHWLDRAGPRPVFVTGAVCYVAGYGLFAAGPHGWPALLAAFVLAGCGIGCAEPSESSLLAWMLPDAMRGSGFGVLGAVQAVGDLASSAAVGLAWSLFGPAVGFGYAAAWMLASAATGLGPWLRTRDTRA</sequence>
<dbReference type="Pfam" id="PF07690">
    <property type="entry name" value="MFS_1"/>
    <property type="match status" value="2"/>
</dbReference>
<dbReference type="InterPro" id="IPR011701">
    <property type="entry name" value="MFS"/>
</dbReference>
<feature type="transmembrane region" description="Helical" evidence="6">
    <location>
        <begin position="102"/>
        <end position="124"/>
    </location>
</feature>
<accession>A0ABS7R085</accession>
<comment type="subcellular location">
    <subcellularLocation>
        <location evidence="1">Cell membrane</location>
        <topology evidence="1">Multi-pass membrane protein</topology>
    </subcellularLocation>
</comment>
<feature type="transmembrane region" description="Helical" evidence="6">
    <location>
        <begin position="239"/>
        <end position="260"/>
    </location>
</feature>
<dbReference type="SUPFAM" id="SSF103473">
    <property type="entry name" value="MFS general substrate transporter"/>
    <property type="match status" value="1"/>
</dbReference>
<evidence type="ECO:0000313" key="9">
    <source>
        <dbReference type="Proteomes" id="UP001198565"/>
    </source>
</evidence>